<evidence type="ECO:0000313" key="6">
    <source>
        <dbReference type="EMBL" id="AOO14212.1"/>
    </source>
</evidence>
<evidence type="ECO:0000313" key="7">
    <source>
        <dbReference type="EMBL" id="AOO14432.1"/>
    </source>
</evidence>
<evidence type="ECO:0000313" key="4">
    <source>
        <dbReference type="EMBL" id="AOO13780.1"/>
    </source>
</evidence>
<dbReference type="Proteomes" id="UP000223711">
    <property type="component" value="Segment"/>
</dbReference>
<dbReference type="EMBL" id="KX349299">
    <property type="protein sequence ID" value="AOO13348.1"/>
    <property type="molecule type" value="Genomic_DNA"/>
</dbReference>
<dbReference type="Proteomes" id="UP000223576">
    <property type="component" value="Segment"/>
</dbReference>
<dbReference type="Proteomes" id="UP000224257">
    <property type="component" value="Segment"/>
</dbReference>
<organism evidence="7 11">
    <name type="scientific">Cyanophage S-RIM14</name>
    <dbReference type="NCBI Taxonomy" id="1278423"/>
    <lineage>
        <taxon>Viruses</taxon>
        <taxon>Duplodnaviria</taxon>
        <taxon>Heunggongvirae</taxon>
        <taxon>Uroviricota</taxon>
        <taxon>Caudoviricetes</taxon>
        <taxon>Pantevenvirales</taxon>
        <taxon>Kyanoviridae</taxon>
        <taxon>Ahtivirus</taxon>
        <taxon>Ahtivirus sagseatwo</taxon>
    </lineage>
</organism>
<proteinExistence type="predicted"/>
<dbReference type="EMBL" id="KX349306">
    <property type="protein sequence ID" value="AOO14864.1"/>
    <property type="molecule type" value="Genomic_DNA"/>
</dbReference>
<evidence type="ECO:0000313" key="9">
    <source>
        <dbReference type="EMBL" id="AOO14864.1"/>
    </source>
</evidence>
<dbReference type="Proteomes" id="UP000226173">
    <property type="component" value="Segment"/>
</dbReference>
<dbReference type="EMBL" id="KX349304">
    <property type="protein sequence ID" value="AOO14432.1"/>
    <property type="molecule type" value="Genomic_DNA"/>
</dbReference>
<accession>A0A1D7SLL9</accession>
<dbReference type="EMBL" id="KX349305">
    <property type="protein sequence ID" value="AOO14648.1"/>
    <property type="molecule type" value="Genomic_DNA"/>
</dbReference>
<reference evidence="10 11" key="1">
    <citation type="journal article" date="2016" name="Environ. Microbiol.">
        <title>Genomic diversification of marine cyanophages into stable ecotypes.</title>
        <authorList>
            <person name="Marston M.F."/>
            <person name="Martiny J.B."/>
        </authorList>
    </citation>
    <scope>NUCLEOTIDE SEQUENCE [LARGE SCALE GENOMIC DNA]</scope>
    <source>
        <strain evidence="1">LIS_02_1110</strain>
        <strain evidence="2">LIS_22_0610</strain>
        <strain evidence="3">Np_11_1211</strain>
        <strain evidence="4">Np_45_0711</strain>
        <strain evidence="5">RW_03_0110</strain>
        <strain evidence="6">Sn_11_0110</strain>
        <strain evidence="7">Sn_18_0910</strain>
        <strain evidence="8">Sn_23_0910</strain>
        <strain evidence="9">W1_23_0910</strain>
    </source>
</reference>
<dbReference type="Proteomes" id="UP000223981">
    <property type="component" value="Segment"/>
</dbReference>
<protein>
    <submittedName>
        <fullName evidence="7">Uncharacterized protein</fullName>
    </submittedName>
</protein>
<evidence type="ECO:0000313" key="10">
    <source>
        <dbReference type="Proteomes" id="UP000223288"/>
    </source>
</evidence>
<evidence type="ECO:0000313" key="2">
    <source>
        <dbReference type="EMBL" id="AOO13348.1"/>
    </source>
</evidence>
<evidence type="ECO:0000313" key="8">
    <source>
        <dbReference type="EMBL" id="AOO14648.1"/>
    </source>
</evidence>
<evidence type="ECO:0000313" key="3">
    <source>
        <dbReference type="EMBL" id="AOO13564.1"/>
    </source>
</evidence>
<name>A0A1D7SLL9_9CAUD</name>
<dbReference type="Proteomes" id="UP000225808">
    <property type="component" value="Segment"/>
</dbReference>
<dbReference type="EMBL" id="KX349301">
    <property type="protein sequence ID" value="AOO13780.1"/>
    <property type="molecule type" value="Genomic_DNA"/>
</dbReference>
<dbReference type="Proteomes" id="UP000224953">
    <property type="component" value="Genome"/>
</dbReference>
<dbReference type="EMBL" id="KX349298">
    <property type="protein sequence ID" value="AOO13132.1"/>
    <property type="molecule type" value="Genomic_DNA"/>
</dbReference>
<sequence length="74" mass="8737">MNQYEISYEEFEKNLEFCIELTGRENIVWKVRLESGKYVMCVPVAERAAPVEPDILDMVNEFKSQFIQSNDTRD</sequence>
<dbReference type="Proteomes" id="UP000225271">
    <property type="component" value="Segment"/>
</dbReference>
<evidence type="ECO:0000313" key="1">
    <source>
        <dbReference type="EMBL" id="AOO13132.1"/>
    </source>
</evidence>
<evidence type="ECO:0000313" key="5">
    <source>
        <dbReference type="EMBL" id="AOO13996.1"/>
    </source>
</evidence>
<gene>
    <name evidence="1" type="ORF">LIS021110_018</name>
    <name evidence="2" type="ORF">LIS110610_018</name>
    <name evidence="3" type="ORF">Np111211_018</name>
    <name evidence="4" type="ORF">Np450711_018</name>
    <name evidence="5" type="ORF">RW030110_018</name>
    <name evidence="6" type="ORF">Sn110110_018</name>
    <name evidence="7" type="ORF">Sn180910_018</name>
    <name evidence="8" type="ORF">Sn230910_018</name>
    <name evidence="9" type="ORF">W1230910_018</name>
</gene>
<dbReference type="EMBL" id="KX349303">
    <property type="protein sequence ID" value="AOO14212.1"/>
    <property type="molecule type" value="Genomic_DNA"/>
</dbReference>
<dbReference type="EMBL" id="KX349300">
    <property type="protein sequence ID" value="AOO13564.1"/>
    <property type="molecule type" value="Genomic_DNA"/>
</dbReference>
<dbReference type="EMBL" id="KX349302">
    <property type="protein sequence ID" value="AOO13996.1"/>
    <property type="molecule type" value="Genomic_DNA"/>
</dbReference>
<dbReference type="Proteomes" id="UP000223288">
    <property type="component" value="Segment"/>
</dbReference>
<evidence type="ECO:0000313" key="11">
    <source>
        <dbReference type="Proteomes" id="UP000223576"/>
    </source>
</evidence>